<dbReference type="Pfam" id="PF14526">
    <property type="entry name" value="Cass2"/>
    <property type="match status" value="1"/>
</dbReference>
<dbReference type="SMART" id="SM00871">
    <property type="entry name" value="AraC_E_bind"/>
    <property type="match status" value="1"/>
</dbReference>
<comment type="caution">
    <text evidence="2">The sequence shown here is derived from an EMBL/GenBank/DDBJ whole genome shotgun (WGS) entry which is preliminary data.</text>
</comment>
<dbReference type="InterPro" id="IPR029441">
    <property type="entry name" value="Cass2"/>
</dbReference>
<sequence length="149" mass="16812">MTAAFKIIGISTRTTNQNNQSAADLGKLWAQFYAENIFEKIPNKVSTDIITIYTDYVSNYTDAYTTIIGVPVSTFEHIPDGLIGREFEAENFQQFTAKGEMPGAVVNTWMGIWKRDSELNRKYTYDLEVYGAKSQDGENAEVEIFIAVK</sequence>
<organism evidence="2 3">
    <name type="scientific">Pedobacter miscanthi</name>
    <dbReference type="NCBI Taxonomy" id="2259170"/>
    <lineage>
        <taxon>Bacteria</taxon>
        <taxon>Pseudomonadati</taxon>
        <taxon>Bacteroidota</taxon>
        <taxon>Sphingobacteriia</taxon>
        <taxon>Sphingobacteriales</taxon>
        <taxon>Sphingobacteriaceae</taxon>
        <taxon>Pedobacter</taxon>
    </lineage>
</organism>
<gene>
    <name evidence="2" type="ORF">DRW42_18825</name>
</gene>
<feature type="domain" description="AraC effector-binding" evidence="1">
    <location>
        <begin position="1"/>
        <end position="149"/>
    </location>
</feature>
<dbReference type="EMBL" id="QNQU01000017">
    <property type="protein sequence ID" value="RBQ04255.1"/>
    <property type="molecule type" value="Genomic_DNA"/>
</dbReference>
<name>A0A366KRJ0_9SPHI</name>
<keyword evidence="3" id="KW-1185">Reference proteome</keyword>
<dbReference type="InterPro" id="IPR011256">
    <property type="entry name" value="Reg_factor_effector_dom_sf"/>
</dbReference>
<dbReference type="OrthoDB" id="9801008at2"/>
<accession>A0A366KRJ0</accession>
<dbReference type="InterPro" id="IPR010499">
    <property type="entry name" value="AraC_E-bd"/>
</dbReference>
<dbReference type="SUPFAM" id="SSF55136">
    <property type="entry name" value="Probable bacterial effector-binding domain"/>
    <property type="match status" value="1"/>
</dbReference>
<dbReference type="PANTHER" id="PTHR36444">
    <property type="entry name" value="TRANSCRIPTIONAL REGULATOR PROTEIN YOBU-RELATED"/>
    <property type="match status" value="1"/>
</dbReference>
<evidence type="ECO:0000259" key="1">
    <source>
        <dbReference type="SMART" id="SM00871"/>
    </source>
</evidence>
<proteinExistence type="predicted"/>
<dbReference type="InterPro" id="IPR053182">
    <property type="entry name" value="YobU-like_regulator"/>
</dbReference>
<dbReference type="RefSeq" id="WP_113950381.1">
    <property type="nucleotide sequence ID" value="NZ_QNQU01000017.1"/>
</dbReference>
<evidence type="ECO:0000313" key="3">
    <source>
        <dbReference type="Proteomes" id="UP000252081"/>
    </source>
</evidence>
<evidence type="ECO:0000313" key="2">
    <source>
        <dbReference type="EMBL" id="RBQ04255.1"/>
    </source>
</evidence>
<dbReference type="AlphaFoldDB" id="A0A366KRJ0"/>
<dbReference type="PANTHER" id="PTHR36444:SF2">
    <property type="entry name" value="TRANSCRIPTIONAL REGULATOR PROTEIN YOBU-RELATED"/>
    <property type="match status" value="1"/>
</dbReference>
<dbReference type="Gene3D" id="3.20.80.10">
    <property type="entry name" value="Regulatory factor, effector binding domain"/>
    <property type="match status" value="1"/>
</dbReference>
<protein>
    <submittedName>
        <fullName evidence="2">AraC family transcriptional regulator</fullName>
    </submittedName>
</protein>
<reference evidence="2 3" key="1">
    <citation type="submission" date="2018-07" db="EMBL/GenBank/DDBJ databases">
        <title>A draft genome of a endophytic bacteria, a new species of Pedobacter.</title>
        <authorList>
            <person name="Zhang Z.D."/>
            <person name="Chen Z.J."/>
        </authorList>
    </citation>
    <scope>NUCLEOTIDE SEQUENCE [LARGE SCALE GENOMIC DNA]</scope>
    <source>
        <strain evidence="2 3">RS10</strain>
    </source>
</reference>
<dbReference type="Proteomes" id="UP000252081">
    <property type="component" value="Unassembled WGS sequence"/>
</dbReference>